<feature type="non-terminal residue" evidence="2">
    <location>
        <position position="313"/>
    </location>
</feature>
<dbReference type="Pfam" id="PF01063">
    <property type="entry name" value="Aminotran_4"/>
    <property type="match status" value="1"/>
</dbReference>
<keyword evidence="3" id="KW-1185">Reference proteome</keyword>
<dbReference type="Proteomes" id="UP000886523">
    <property type="component" value="Unassembled WGS sequence"/>
</dbReference>
<accession>A0A9P6DS18</accession>
<comment type="caution">
    <text evidence="2">The sequence shown here is derived from an EMBL/GenBank/DDBJ whole genome shotgun (WGS) entry which is preliminary data.</text>
</comment>
<sequence length="313" mass="34875">MGHELDGIDSDEEDPNGTRVLTAVRYDPALIRDENRNWRSTMSSGAARSPLLLLPYHQDRLVAAATALGWENAARIWNGADALARLVRKCEEAVREVHPMRSSPGDKTAFKIRCILRPSGKMTMEVTQIGRRPFDLLGAPYMTPAYLVPLTPNTLMTWPTAYAPIISVFLDTAPTFIKALGDSTRHKTTRRDRFDAARERAGITSPGAPEEVMLYNEDNEVIEGSTRNVTVWRDGWVTPPLSSGCMDGTVRRWMLQSGKVREARITKDELIPGEWVLTCNAVEGCSFGKFFPGRGAHYADSPHMRLHHPTSLS</sequence>
<dbReference type="EMBL" id="MU128997">
    <property type="protein sequence ID" value="KAF9511672.1"/>
    <property type="molecule type" value="Genomic_DNA"/>
</dbReference>
<gene>
    <name evidence="2" type="ORF">BS47DRAFT_1330805</name>
</gene>
<dbReference type="SUPFAM" id="SSF56752">
    <property type="entry name" value="D-aminoacid aminotransferase-like PLP-dependent enzymes"/>
    <property type="match status" value="1"/>
</dbReference>
<proteinExistence type="inferred from homology"/>
<dbReference type="OrthoDB" id="64220at2759"/>
<protein>
    <recommendedName>
        <fullName evidence="4">Aminodeoxychorismate lyase</fullName>
    </recommendedName>
</protein>
<organism evidence="2 3">
    <name type="scientific">Hydnum rufescens UP504</name>
    <dbReference type="NCBI Taxonomy" id="1448309"/>
    <lineage>
        <taxon>Eukaryota</taxon>
        <taxon>Fungi</taxon>
        <taxon>Dikarya</taxon>
        <taxon>Basidiomycota</taxon>
        <taxon>Agaricomycotina</taxon>
        <taxon>Agaricomycetes</taxon>
        <taxon>Cantharellales</taxon>
        <taxon>Hydnaceae</taxon>
        <taxon>Hydnum</taxon>
    </lineage>
</organism>
<dbReference type="InterPro" id="IPR036038">
    <property type="entry name" value="Aminotransferase-like"/>
</dbReference>
<evidence type="ECO:0000313" key="3">
    <source>
        <dbReference type="Proteomes" id="UP000886523"/>
    </source>
</evidence>
<comment type="similarity">
    <text evidence="1">Belongs to the class-IV pyridoxal-phosphate-dependent aminotransferase family.</text>
</comment>
<dbReference type="Gene3D" id="3.20.10.10">
    <property type="entry name" value="D-amino Acid Aminotransferase, subunit A, domain 2"/>
    <property type="match status" value="1"/>
</dbReference>
<dbReference type="InterPro" id="IPR001544">
    <property type="entry name" value="Aminotrans_IV"/>
</dbReference>
<dbReference type="InterPro" id="IPR043132">
    <property type="entry name" value="BCAT-like_C"/>
</dbReference>
<dbReference type="PANTHER" id="PTHR42743:SF11">
    <property type="entry name" value="AMINODEOXYCHORISMATE LYASE"/>
    <property type="match status" value="1"/>
</dbReference>
<dbReference type="AlphaFoldDB" id="A0A9P6DS18"/>
<dbReference type="GO" id="GO:0046394">
    <property type="term" value="P:carboxylic acid biosynthetic process"/>
    <property type="evidence" value="ECO:0007669"/>
    <property type="project" value="UniProtKB-ARBA"/>
</dbReference>
<evidence type="ECO:0000313" key="2">
    <source>
        <dbReference type="EMBL" id="KAF9511672.1"/>
    </source>
</evidence>
<evidence type="ECO:0000256" key="1">
    <source>
        <dbReference type="ARBA" id="ARBA00009320"/>
    </source>
</evidence>
<name>A0A9P6DS18_9AGAM</name>
<dbReference type="InterPro" id="IPR050571">
    <property type="entry name" value="Class-IV_PLP-Dep_Aminotrnsfr"/>
</dbReference>
<evidence type="ECO:0008006" key="4">
    <source>
        <dbReference type="Google" id="ProtNLM"/>
    </source>
</evidence>
<dbReference type="PANTHER" id="PTHR42743">
    <property type="entry name" value="AMINO-ACID AMINOTRANSFERASE"/>
    <property type="match status" value="1"/>
</dbReference>
<dbReference type="GO" id="GO:0003824">
    <property type="term" value="F:catalytic activity"/>
    <property type="evidence" value="ECO:0007669"/>
    <property type="project" value="InterPro"/>
</dbReference>
<reference evidence="2" key="1">
    <citation type="journal article" date="2020" name="Nat. Commun.">
        <title>Large-scale genome sequencing of mycorrhizal fungi provides insights into the early evolution of symbiotic traits.</title>
        <authorList>
            <person name="Miyauchi S."/>
            <person name="Kiss E."/>
            <person name="Kuo A."/>
            <person name="Drula E."/>
            <person name="Kohler A."/>
            <person name="Sanchez-Garcia M."/>
            <person name="Morin E."/>
            <person name="Andreopoulos B."/>
            <person name="Barry K.W."/>
            <person name="Bonito G."/>
            <person name="Buee M."/>
            <person name="Carver A."/>
            <person name="Chen C."/>
            <person name="Cichocki N."/>
            <person name="Clum A."/>
            <person name="Culley D."/>
            <person name="Crous P.W."/>
            <person name="Fauchery L."/>
            <person name="Girlanda M."/>
            <person name="Hayes R.D."/>
            <person name="Keri Z."/>
            <person name="LaButti K."/>
            <person name="Lipzen A."/>
            <person name="Lombard V."/>
            <person name="Magnuson J."/>
            <person name="Maillard F."/>
            <person name="Murat C."/>
            <person name="Nolan M."/>
            <person name="Ohm R.A."/>
            <person name="Pangilinan J."/>
            <person name="Pereira M.F."/>
            <person name="Perotto S."/>
            <person name="Peter M."/>
            <person name="Pfister S."/>
            <person name="Riley R."/>
            <person name="Sitrit Y."/>
            <person name="Stielow J.B."/>
            <person name="Szollosi G."/>
            <person name="Zifcakova L."/>
            <person name="Stursova M."/>
            <person name="Spatafora J.W."/>
            <person name="Tedersoo L."/>
            <person name="Vaario L.M."/>
            <person name="Yamada A."/>
            <person name="Yan M."/>
            <person name="Wang P."/>
            <person name="Xu J."/>
            <person name="Bruns T."/>
            <person name="Baldrian P."/>
            <person name="Vilgalys R."/>
            <person name="Dunand C."/>
            <person name="Henrissat B."/>
            <person name="Grigoriev I.V."/>
            <person name="Hibbett D."/>
            <person name="Nagy L.G."/>
            <person name="Martin F.M."/>
        </authorList>
    </citation>
    <scope>NUCLEOTIDE SEQUENCE</scope>
    <source>
        <strain evidence="2">UP504</strain>
    </source>
</reference>